<sequence>MTKYTLETKLKAVQEYLEGKDSYKGVARKHNLNTTMLKKWVRQFRKNGPTAFRQRYTNHSLEFKMDVLNYLERTGTSTTETAVVFNIPSDSTVWKWKQLFDTGGIDALQPKAKGRPS</sequence>
<dbReference type="PANTHER" id="PTHR33795:SF1">
    <property type="entry name" value="INSERTION ELEMENT IS150 PROTEIN INSJ"/>
    <property type="match status" value="1"/>
</dbReference>
<dbReference type="InterPro" id="IPR052057">
    <property type="entry name" value="IS150/IS1296_orfA-like"/>
</dbReference>
<evidence type="ECO:0000259" key="2">
    <source>
        <dbReference type="Pfam" id="PF13518"/>
    </source>
</evidence>
<name>A0ABV5WCI5_9BACI</name>
<dbReference type="InterPro" id="IPR055247">
    <property type="entry name" value="InsJ-like_HTH"/>
</dbReference>
<dbReference type="Gene3D" id="1.10.10.10">
    <property type="entry name" value="Winged helix-like DNA-binding domain superfamily/Winged helix DNA-binding domain"/>
    <property type="match status" value="2"/>
</dbReference>
<protein>
    <submittedName>
        <fullName evidence="3">Transposase</fullName>
    </submittedName>
</protein>
<dbReference type="InterPro" id="IPR002514">
    <property type="entry name" value="Transposase_8"/>
</dbReference>
<dbReference type="PANTHER" id="PTHR33795">
    <property type="entry name" value="INSERTION ELEMENT IS150 PROTEIN INSJ"/>
    <property type="match status" value="1"/>
</dbReference>
<dbReference type="SUPFAM" id="SSF48295">
    <property type="entry name" value="TrpR-like"/>
    <property type="match status" value="2"/>
</dbReference>
<dbReference type="Pfam" id="PF01527">
    <property type="entry name" value="HTH_Tnp_1"/>
    <property type="match status" value="1"/>
</dbReference>
<comment type="caution">
    <text evidence="3">The sequence shown here is derived from an EMBL/GenBank/DDBJ whole genome shotgun (WGS) entry which is preliminary data.</text>
</comment>
<dbReference type="Pfam" id="PF13518">
    <property type="entry name" value="HTH_28"/>
    <property type="match status" value="1"/>
</dbReference>
<comment type="similarity">
    <text evidence="1">Belongs to the IS150/IS1296 orfA family.</text>
</comment>
<dbReference type="RefSeq" id="WP_379948563.1">
    <property type="nucleotide sequence ID" value="NZ_JBHMAF010000024.1"/>
</dbReference>
<dbReference type="InterPro" id="IPR036388">
    <property type="entry name" value="WH-like_DNA-bd_sf"/>
</dbReference>
<organism evidence="3 4">
    <name type="scientific">Ectobacillus funiculus</name>
    <dbReference type="NCBI Taxonomy" id="137993"/>
    <lineage>
        <taxon>Bacteria</taxon>
        <taxon>Bacillati</taxon>
        <taxon>Bacillota</taxon>
        <taxon>Bacilli</taxon>
        <taxon>Bacillales</taxon>
        <taxon>Bacillaceae</taxon>
        <taxon>Ectobacillus</taxon>
    </lineage>
</organism>
<dbReference type="Proteomes" id="UP001589609">
    <property type="component" value="Unassembled WGS sequence"/>
</dbReference>
<proteinExistence type="inferred from homology"/>
<evidence type="ECO:0000313" key="4">
    <source>
        <dbReference type="Proteomes" id="UP001589609"/>
    </source>
</evidence>
<keyword evidence="4" id="KW-1185">Reference proteome</keyword>
<dbReference type="EMBL" id="JBHMAF010000024">
    <property type="protein sequence ID" value="MFB9758294.1"/>
    <property type="molecule type" value="Genomic_DNA"/>
</dbReference>
<evidence type="ECO:0000313" key="3">
    <source>
        <dbReference type="EMBL" id="MFB9758294.1"/>
    </source>
</evidence>
<feature type="domain" description="Insertion element IS150 protein InsJ-like helix-turn-helix" evidence="2">
    <location>
        <begin position="63"/>
        <end position="116"/>
    </location>
</feature>
<gene>
    <name evidence="3" type="ORF">ACFFMS_07130</name>
</gene>
<evidence type="ECO:0000256" key="1">
    <source>
        <dbReference type="ARBA" id="ARBA00038232"/>
    </source>
</evidence>
<accession>A0ABV5WCI5</accession>
<reference evidence="3 4" key="1">
    <citation type="submission" date="2024-09" db="EMBL/GenBank/DDBJ databases">
        <authorList>
            <person name="Sun Q."/>
            <person name="Mori K."/>
        </authorList>
    </citation>
    <scope>NUCLEOTIDE SEQUENCE [LARGE SCALE GENOMIC DNA]</scope>
    <source>
        <strain evidence="3 4">JCM 11201</strain>
    </source>
</reference>
<dbReference type="InterPro" id="IPR010921">
    <property type="entry name" value="Trp_repressor/repl_initiator"/>
</dbReference>